<name>A0AAV0AU61_PHAPC</name>
<evidence type="ECO:0000256" key="1">
    <source>
        <dbReference type="SAM" id="MobiDB-lite"/>
    </source>
</evidence>
<feature type="compositionally biased region" description="Basic and acidic residues" evidence="1">
    <location>
        <begin position="40"/>
        <end position="51"/>
    </location>
</feature>
<keyword evidence="3" id="KW-1185">Reference proteome</keyword>
<feature type="compositionally biased region" description="Polar residues" evidence="1">
    <location>
        <begin position="1"/>
        <end position="12"/>
    </location>
</feature>
<comment type="caution">
    <text evidence="2">The sequence shown here is derived from an EMBL/GenBank/DDBJ whole genome shotgun (WGS) entry which is preliminary data.</text>
</comment>
<dbReference type="AlphaFoldDB" id="A0AAV0AU61"/>
<protein>
    <submittedName>
        <fullName evidence="2">Expressed protein</fullName>
    </submittedName>
</protein>
<reference evidence="2" key="1">
    <citation type="submission" date="2022-06" db="EMBL/GenBank/DDBJ databases">
        <authorList>
            <consortium name="SYNGENTA / RWTH Aachen University"/>
        </authorList>
    </citation>
    <scope>NUCLEOTIDE SEQUENCE</scope>
</reference>
<feature type="compositionally biased region" description="Low complexity" evidence="1">
    <location>
        <begin position="117"/>
        <end position="135"/>
    </location>
</feature>
<dbReference type="Proteomes" id="UP001153365">
    <property type="component" value="Unassembled WGS sequence"/>
</dbReference>
<feature type="compositionally biased region" description="Acidic residues" evidence="1">
    <location>
        <begin position="140"/>
        <end position="157"/>
    </location>
</feature>
<feature type="region of interest" description="Disordered" evidence="1">
    <location>
        <begin position="335"/>
        <end position="388"/>
    </location>
</feature>
<feature type="region of interest" description="Disordered" evidence="1">
    <location>
        <begin position="1"/>
        <end position="186"/>
    </location>
</feature>
<feature type="compositionally biased region" description="Basic and acidic residues" evidence="1">
    <location>
        <begin position="335"/>
        <end position="346"/>
    </location>
</feature>
<accession>A0AAV0AU61</accession>
<proteinExistence type="predicted"/>
<evidence type="ECO:0000313" key="2">
    <source>
        <dbReference type="EMBL" id="CAH7672256.1"/>
    </source>
</evidence>
<organism evidence="2 3">
    <name type="scientific">Phakopsora pachyrhizi</name>
    <name type="common">Asian soybean rust disease fungus</name>
    <dbReference type="NCBI Taxonomy" id="170000"/>
    <lineage>
        <taxon>Eukaryota</taxon>
        <taxon>Fungi</taxon>
        <taxon>Dikarya</taxon>
        <taxon>Basidiomycota</taxon>
        <taxon>Pucciniomycotina</taxon>
        <taxon>Pucciniomycetes</taxon>
        <taxon>Pucciniales</taxon>
        <taxon>Phakopsoraceae</taxon>
        <taxon>Phakopsora</taxon>
    </lineage>
</organism>
<sequence length="388" mass="42377">MRMESFVSTTTGDDVCSRQRDCSGPSTTSQIFRQDSSSITERDTRVDSKDGSDDDELGDACFDKVSEGVSSGGEVKEDCPRSDSILLPSSIEEPEKQQQQNQSQLLAVHPIDLPSLTPSKSNNSTSDSDSDSIPDGFTDINDDDDDDDDDDEDDDEDVGRLQGGLKKQIGSLSLNNQANSTIEQPLRTPANLNAQSIANKHQLNSFSEPLLSRNRISRRKRSLSELVALRYRGGKGESEIGDEERGLLALDLGAYINSGDPDLVPETKPIPPSGLFPTLENLMSNTPPQSAKPSLKNSSSNLTKKKMMNVPNNDNCNDDNDDYEEVADMTKRAIERTGDEDIRGDFIELNGLPKPPPRSEWPFGGTGPGKTSRGFIPGRRISKPTPQQ</sequence>
<evidence type="ECO:0000313" key="3">
    <source>
        <dbReference type="Proteomes" id="UP001153365"/>
    </source>
</evidence>
<feature type="compositionally biased region" description="Polar residues" evidence="1">
    <location>
        <begin position="24"/>
        <end position="39"/>
    </location>
</feature>
<dbReference type="EMBL" id="CALTRL010001378">
    <property type="protein sequence ID" value="CAH7672256.1"/>
    <property type="molecule type" value="Genomic_DNA"/>
</dbReference>
<gene>
    <name evidence="2" type="ORF">PPACK8108_LOCUS7063</name>
</gene>
<feature type="compositionally biased region" description="Polar residues" evidence="1">
    <location>
        <begin position="170"/>
        <end position="183"/>
    </location>
</feature>